<gene>
    <name evidence="2" type="ORF">KCMC57_55120</name>
</gene>
<feature type="transmembrane region" description="Helical" evidence="1">
    <location>
        <begin position="187"/>
        <end position="206"/>
    </location>
</feature>
<organism evidence="2">
    <name type="scientific">Kitasatospora sp. CMC57</name>
    <dbReference type="NCBI Taxonomy" id="3231513"/>
    <lineage>
        <taxon>Bacteria</taxon>
        <taxon>Bacillati</taxon>
        <taxon>Actinomycetota</taxon>
        <taxon>Actinomycetes</taxon>
        <taxon>Kitasatosporales</taxon>
        <taxon>Streptomycetaceae</taxon>
        <taxon>Kitasatospora</taxon>
    </lineage>
</organism>
<dbReference type="PANTHER" id="PTHR37305">
    <property type="entry name" value="INTEGRAL MEMBRANE PROTEIN-RELATED"/>
    <property type="match status" value="1"/>
</dbReference>
<feature type="transmembrane region" description="Helical" evidence="1">
    <location>
        <begin position="115"/>
        <end position="139"/>
    </location>
</feature>
<dbReference type="RefSeq" id="WP_407991287.1">
    <property type="nucleotide sequence ID" value="NZ_AP035881.2"/>
</dbReference>
<dbReference type="EMBL" id="AP035881">
    <property type="protein sequence ID" value="BFP49144.1"/>
    <property type="molecule type" value="Genomic_DNA"/>
</dbReference>
<reference evidence="2" key="1">
    <citation type="submission" date="2024-07" db="EMBL/GenBank/DDBJ databases">
        <title>Complete genome sequences of cellulolytic bacteria, Kitasatospora sp. CMC57 and Streptomyces sp. CMC78, isolated from Japanese agricultural soil.</title>
        <authorList>
            <person name="Hashimoto T."/>
            <person name="Ito M."/>
            <person name="Iwamoto M."/>
            <person name="Fukahori D."/>
            <person name="Shoda T."/>
            <person name="Sakoda M."/>
            <person name="Morohoshi T."/>
            <person name="Mitsuboshi M."/>
            <person name="Nishizawa T."/>
        </authorList>
    </citation>
    <scope>NUCLEOTIDE SEQUENCE</scope>
    <source>
        <strain evidence="2">CMC57</strain>
    </source>
</reference>
<keyword evidence="1" id="KW-1133">Transmembrane helix</keyword>
<evidence type="ECO:0000256" key="1">
    <source>
        <dbReference type="SAM" id="Phobius"/>
    </source>
</evidence>
<dbReference type="GO" id="GO:0005886">
    <property type="term" value="C:plasma membrane"/>
    <property type="evidence" value="ECO:0007669"/>
    <property type="project" value="UniProtKB-SubCell"/>
</dbReference>
<evidence type="ECO:0000313" key="2">
    <source>
        <dbReference type="EMBL" id="BFP49144.1"/>
    </source>
</evidence>
<accession>A0AB33K0U6</accession>
<dbReference type="GO" id="GO:0140359">
    <property type="term" value="F:ABC-type transporter activity"/>
    <property type="evidence" value="ECO:0007669"/>
    <property type="project" value="InterPro"/>
</dbReference>
<dbReference type="Pfam" id="PF12730">
    <property type="entry name" value="ABC2_membrane_4"/>
    <property type="match status" value="1"/>
</dbReference>
<sequence>MTTLATAAPPVRFGDLVAAEWIKMRSLRSTAWTLSLSTLFVLGSAAAASLADRQHLAGTALESPDFLCFDAFPPAGYVTLMLVAGSIGAITMVSEYGSGLIRTTTVAVPARREVVLAKAATVATVWAVVGVVVSLASLLLSQAILSGSDAGVPITHPGVGRALLAAVLVAPVCALIGLGLGVLVRHSAAAVLATCFSLLILPMLFAPTNQWSADVNQLMVVSAWRRLVQTWGQLPGDPIQGATVTESWAVLLVWPLVTLALALLVIRRRDV</sequence>
<feature type="transmembrane region" description="Helical" evidence="1">
    <location>
        <begin position="159"/>
        <end position="180"/>
    </location>
</feature>
<feature type="transmembrane region" description="Helical" evidence="1">
    <location>
        <begin position="248"/>
        <end position="266"/>
    </location>
</feature>
<name>A0AB33K0U6_9ACTN</name>
<dbReference type="PANTHER" id="PTHR37305:SF1">
    <property type="entry name" value="MEMBRANE PROTEIN"/>
    <property type="match status" value="1"/>
</dbReference>
<feature type="transmembrane region" description="Helical" evidence="1">
    <location>
        <begin position="71"/>
        <end position="94"/>
    </location>
</feature>
<keyword evidence="1" id="KW-0812">Transmembrane</keyword>
<dbReference type="AlphaFoldDB" id="A0AB33K0U6"/>
<protein>
    <recommendedName>
        <fullName evidence="3">ABC transporter permease</fullName>
    </recommendedName>
</protein>
<proteinExistence type="predicted"/>
<feature type="transmembrane region" description="Helical" evidence="1">
    <location>
        <begin position="31"/>
        <end position="51"/>
    </location>
</feature>
<keyword evidence="1" id="KW-0472">Membrane</keyword>
<evidence type="ECO:0008006" key="3">
    <source>
        <dbReference type="Google" id="ProtNLM"/>
    </source>
</evidence>